<comment type="subunit">
    <text evidence="12">Monomer and homodimer.</text>
</comment>
<feature type="binding site" evidence="12">
    <location>
        <position position="290"/>
    </location>
    <ligand>
        <name>[4Fe-4S] cluster</name>
        <dbReference type="ChEBI" id="CHEBI:49883"/>
        <label>2</label>
        <note>4Fe-4S-substrate</note>
    </ligand>
</feature>
<keyword evidence="5 12" id="KW-0547">Nucleotide-binding</keyword>
<dbReference type="CDD" id="cd21117">
    <property type="entry name" value="Twitch_MoaA"/>
    <property type="match status" value="1"/>
</dbReference>
<protein>
    <recommendedName>
        <fullName evidence="1 12">GTP 3',8-cyclase</fullName>
        <ecNumber evidence="1 12">4.1.99.22</ecNumber>
    </recommendedName>
    <alternativeName>
        <fullName evidence="12">Molybdenum cofactor biosynthesis protein A</fullName>
    </alternativeName>
</protein>
<dbReference type="InterPro" id="IPR010505">
    <property type="entry name" value="MoaA_twitch"/>
</dbReference>
<name>A0ABP8UWU9_9ACTN</name>
<reference evidence="15" key="1">
    <citation type="journal article" date="2019" name="Int. J. Syst. Evol. Microbiol.">
        <title>The Global Catalogue of Microorganisms (GCM) 10K type strain sequencing project: providing services to taxonomists for standard genome sequencing and annotation.</title>
        <authorList>
            <consortium name="The Broad Institute Genomics Platform"/>
            <consortium name="The Broad Institute Genome Sequencing Center for Infectious Disease"/>
            <person name="Wu L."/>
            <person name="Ma J."/>
        </authorList>
    </citation>
    <scope>NUCLEOTIDE SEQUENCE [LARGE SCALE GENOMIC DNA]</scope>
    <source>
        <strain evidence="15">JCM 17939</strain>
    </source>
</reference>
<feature type="binding site" evidence="12">
    <location>
        <position position="210"/>
    </location>
    <ligand>
        <name>S-adenosyl-L-methionine</name>
        <dbReference type="ChEBI" id="CHEBI:59789"/>
    </ligand>
</feature>
<dbReference type="InterPro" id="IPR000385">
    <property type="entry name" value="MoaA_NifB_PqqE_Fe-S-bd_CS"/>
</dbReference>
<dbReference type="InterPro" id="IPR007197">
    <property type="entry name" value="rSAM"/>
</dbReference>
<keyword evidence="15" id="KW-1185">Reference proteome</keyword>
<feature type="binding site" evidence="12">
    <location>
        <position position="88"/>
    </location>
    <ligand>
        <name>S-adenosyl-L-methionine</name>
        <dbReference type="ChEBI" id="CHEBI:59789"/>
    </ligand>
</feature>
<evidence type="ECO:0000256" key="1">
    <source>
        <dbReference type="ARBA" id="ARBA00012167"/>
    </source>
</evidence>
<comment type="catalytic activity">
    <reaction evidence="11 12">
        <text>GTP + AH2 + S-adenosyl-L-methionine = (8S)-3',8-cyclo-7,8-dihydroguanosine 5'-triphosphate + 5'-deoxyadenosine + L-methionine + A + H(+)</text>
        <dbReference type="Rhea" id="RHEA:49576"/>
        <dbReference type="ChEBI" id="CHEBI:13193"/>
        <dbReference type="ChEBI" id="CHEBI:15378"/>
        <dbReference type="ChEBI" id="CHEBI:17319"/>
        <dbReference type="ChEBI" id="CHEBI:17499"/>
        <dbReference type="ChEBI" id="CHEBI:37565"/>
        <dbReference type="ChEBI" id="CHEBI:57844"/>
        <dbReference type="ChEBI" id="CHEBI:59789"/>
        <dbReference type="ChEBI" id="CHEBI:131766"/>
        <dbReference type="EC" id="4.1.99.22"/>
    </reaction>
</comment>
<evidence type="ECO:0000256" key="11">
    <source>
        <dbReference type="ARBA" id="ARBA00048697"/>
    </source>
</evidence>
<comment type="function">
    <text evidence="12">Catalyzes the cyclization of GTP to (8S)-3',8-cyclo-7,8-dihydroguanosine 5'-triphosphate.</text>
</comment>
<dbReference type="EC" id="4.1.99.22" evidence="1 12"/>
<comment type="pathway">
    <text evidence="12">Cofactor biosynthesis; molybdopterin biosynthesis.</text>
</comment>
<keyword evidence="7 12" id="KW-0411">Iron-sulfur</keyword>
<dbReference type="SUPFAM" id="SSF102114">
    <property type="entry name" value="Radical SAM enzymes"/>
    <property type="match status" value="1"/>
</dbReference>
<feature type="binding site" evidence="12">
    <location>
        <position position="139"/>
    </location>
    <ligand>
        <name>S-adenosyl-L-methionine</name>
        <dbReference type="ChEBI" id="CHEBI:59789"/>
    </ligand>
</feature>
<evidence type="ECO:0000256" key="9">
    <source>
        <dbReference type="ARBA" id="ARBA00023150"/>
    </source>
</evidence>
<dbReference type="Gene3D" id="3.20.20.70">
    <property type="entry name" value="Aldolase class I"/>
    <property type="match status" value="1"/>
</dbReference>
<dbReference type="SFLD" id="SFLDG01386">
    <property type="entry name" value="main_SPASM_domain-containing"/>
    <property type="match status" value="1"/>
</dbReference>
<feature type="binding site" evidence="12">
    <location>
        <position position="34"/>
    </location>
    <ligand>
        <name>GTP</name>
        <dbReference type="ChEBI" id="CHEBI:37565"/>
    </ligand>
</feature>
<evidence type="ECO:0000256" key="6">
    <source>
        <dbReference type="ARBA" id="ARBA00023004"/>
    </source>
</evidence>
<dbReference type="InterPro" id="IPR040064">
    <property type="entry name" value="MoaA-like"/>
</dbReference>
<dbReference type="SFLD" id="SFLDG01067">
    <property type="entry name" value="SPASM/twitch_domain_containing"/>
    <property type="match status" value="1"/>
</dbReference>
<dbReference type="CDD" id="cd01335">
    <property type="entry name" value="Radical_SAM"/>
    <property type="match status" value="1"/>
</dbReference>
<feature type="binding site" evidence="12">
    <location>
        <position position="276"/>
    </location>
    <ligand>
        <name>[4Fe-4S] cluster</name>
        <dbReference type="ChEBI" id="CHEBI:49883"/>
        <label>2</label>
        <note>4Fe-4S-substrate</note>
    </ligand>
</feature>
<keyword evidence="6 12" id="KW-0408">Iron</keyword>
<dbReference type="HAMAP" id="MF_01225_B">
    <property type="entry name" value="MoaA_B"/>
    <property type="match status" value="1"/>
</dbReference>
<dbReference type="InterPro" id="IPR013483">
    <property type="entry name" value="MoaA"/>
</dbReference>
<dbReference type="PROSITE" id="PS51918">
    <property type="entry name" value="RADICAL_SAM"/>
    <property type="match status" value="1"/>
</dbReference>
<keyword evidence="9 12" id="KW-0501">Molybdenum cofactor biosynthesis</keyword>
<comment type="similarity">
    <text evidence="12">Belongs to the radical SAM superfamily. MoaA family.</text>
</comment>
<feature type="binding site" evidence="12">
    <location>
        <position position="84"/>
    </location>
    <ligand>
        <name>GTP</name>
        <dbReference type="ChEBI" id="CHEBI:37565"/>
    </ligand>
</feature>
<dbReference type="Proteomes" id="UP001501442">
    <property type="component" value="Unassembled WGS sequence"/>
</dbReference>
<dbReference type="EMBL" id="BAABHK010000033">
    <property type="protein sequence ID" value="GAA4640520.1"/>
    <property type="molecule type" value="Genomic_DNA"/>
</dbReference>
<organism evidence="14 15">
    <name type="scientific">Actinoallomurus vinaceus</name>
    <dbReference type="NCBI Taxonomy" id="1080074"/>
    <lineage>
        <taxon>Bacteria</taxon>
        <taxon>Bacillati</taxon>
        <taxon>Actinomycetota</taxon>
        <taxon>Actinomycetes</taxon>
        <taxon>Streptosporangiales</taxon>
        <taxon>Thermomonosporaceae</taxon>
        <taxon>Actinoallomurus</taxon>
    </lineage>
</organism>
<dbReference type="SMART" id="SM00729">
    <property type="entry name" value="Elp3"/>
    <property type="match status" value="1"/>
</dbReference>
<evidence type="ECO:0000259" key="13">
    <source>
        <dbReference type="PROSITE" id="PS51918"/>
    </source>
</evidence>
<feature type="binding site" evidence="12">
    <location>
        <begin position="278"/>
        <end position="280"/>
    </location>
    <ligand>
        <name>GTP</name>
        <dbReference type="ChEBI" id="CHEBI:37565"/>
    </ligand>
</feature>
<dbReference type="InterPro" id="IPR050105">
    <property type="entry name" value="MoCo_biosynth_MoaA/MoaC"/>
</dbReference>
<feature type="binding site" evidence="12">
    <location>
        <position position="45"/>
    </location>
    <ligand>
        <name>[4Fe-4S] cluster</name>
        <dbReference type="ChEBI" id="CHEBI:49883"/>
        <label>1</label>
        <note>4Fe-4S-S-AdoMet</note>
    </ligand>
</feature>
<evidence type="ECO:0000256" key="4">
    <source>
        <dbReference type="ARBA" id="ARBA00022723"/>
    </source>
</evidence>
<dbReference type="Pfam" id="PF04055">
    <property type="entry name" value="Radical_SAM"/>
    <property type="match status" value="1"/>
</dbReference>
<feature type="binding site" evidence="12">
    <location>
        <position position="115"/>
    </location>
    <ligand>
        <name>GTP</name>
        <dbReference type="ChEBI" id="CHEBI:37565"/>
    </ligand>
</feature>
<evidence type="ECO:0000256" key="2">
    <source>
        <dbReference type="ARBA" id="ARBA00022485"/>
    </source>
</evidence>
<feature type="binding site" evidence="12">
    <location>
        <position position="41"/>
    </location>
    <ligand>
        <name>[4Fe-4S] cluster</name>
        <dbReference type="ChEBI" id="CHEBI:49883"/>
        <label>1</label>
        <note>4Fe-4S-S-AdoMet</note>
    </ligand>
</feature>
<feature type="binding site" evidence="12">
    <location>
        <position position="48"/>
    </location>
    <ligand>
        <name>[4Fe-4S] cluster</name>
        <dbReference type="ChEBI" id="CHEBI:49883"/>
        <label>1</label>
        <note>4Fe-4S-S-AdoMet</note>
    </ligand>
</feature>
<dbReference type="NCBIfam" id="TIGR02666">
    <property type="entry name" value="moaA"/>
    <property type="match status" value="1"/>
</dbReference>
<comment type="cofactor">
    <cofactor evidence="12">
        <name>[4Fe-4S] cluster</name>
        <dbReference type="ChEBI" id="CHEBI:49883"/>
    </cofactor>
    <text evidence="12">Binds 2 [4Fe-4S] clusters. Binds 1 [4Fe-4S] cluster coordinated with 3 cysteines and an exchangeable S-adenosyl-L-methionine and 1 [4Fe-4S] cluster coordinated with 3 cysteines and the GTP-derived substrate.</text>
</comment>
<keyword evidence="2 12" id="KW-0004">4Fe-4S</keyword>
<dbReference type="Pfam" id="PF06463">
    <property type="entry name" value="Mob_synth_C"/>
    <property type="match status" value="1"/>
</dbReference>
<evidence type="ECO:0000256" key="12">
    <source>
        <dbReference type="HAMAP-Rule" id="MF_01225"/>
    </source>
</evidence>
<dbReference type="InterPro" id="IPR013785">
    <property type="entry name" value="Aldolase_TIM"/>
</dbReference>
<evidence type="ECO:0000256" key="5">
    <source>
        <dbReference type="ARBA" id="ARBA00022741"/>
    </source>
</evidence>
<comment type="caution">
    <text evidence="14">The sequence shown here is derived from an EMBL/GenBank/DDBJ whole genome shotgun (WGS) entry which is preliminary data.</text>
</comment>
<feature type="domain" description="Radical SAM core" evidence="13">
    <location>
        <begin position="25"/>
        <end position="245"/>
    </location>
</feature>
<feature type="binding site" evidence="12">
    <location>
        <position position="176"/>
    </location>
    <ligand>
        <name>GTP</name>
        <dbReference type="ChEBI" id="CHEBI:37565"/>
    </ligand>
</feature>
<keyword evidence="8 12" id="KW-0342">GTP-binding</keyword>
<sequence length="359" mass="40280">MSLCDWALRRESAIDYWGLMRIVDALRRPLGHLRLSVIDKCNLRCQYCMPEEEYNWLRKSDILTFDEYRRLVEVFVGLGTDKIRLTGGEPLLRGGLTELVAMLVAIPGIRDLALTTNGVLLRKHARALREAGLHRLTVSLDTLDADRFAKLSRRTSHSAVMDGIHAAVEEGFTQTKIDTVVMRGVNDDELPALLEFGKTVDAEVRFIEYMDVGGATNWDGDLVFSRAEMLAALTAVYGEIKEVPKLDNAPADRFALPDGTVFGIISSTTAPFCATCDRSRLTADGMWYRCLYALTGTDLREPLRSGATAEELGELVAGVWRQRRDEGAVERFKERRRTTFVSVQTLRNDPHLEMHTRGG</sequence>
<feature type="binding site" evidence="12">
    <location>
        <position position="273"/>
    </location>
    <ligand>
        <name>[4Fe-4S] cluster</name>
        <dbReference type="ChEBI" id="CHEBI:49883"/>
        <label>2</label>
        <note>4Fe-4S-substrate</note>
    </ligand>
</feature>
<evidence type="ECO:0000313" key="14">
    <source>
        <dbReference type="EMBL" id="GAA4640520.1"/>
    </source>
</evidence>
<evidence type="ECO:0000256" key="8">
    <source>
        <dbReference type="ARBA" id="ARBA00023134"/>
    </source>
</evidence>
<keyword evidence="10 12" id="KW-0456">Lyase</keyword>
<evidence type="ECO:0000313" key="15">
    <source>
        <dbReference type="Proteomes" id="UP001501442"/>
    </source>
</evidence>
<evidence type="ECO:0000256" key="10">
    <source>
        <dbReference type="ARBA" id="ARBA00023239"/>
    </source>
</evidence>
<proteinExistence type="inferred from homology"/>
<evidence type="ECO:0000256" key="7">
    <source>
        <dbReference type="ARBA" id="ARBA00023014"/>
    </source>
</evidence>
<gene>
    <name evidence="14" type="primary">moaA_2</name>
    <name evidence="12" type="synonym">moaA</name>
    <name evidence="14" type="ORF">GCM10023196_106330</name>
</gene>
<evidence type="ECO:0000256" key="3">
    <source>
        <dbReference type="ARBA" id="ARBA00022691"/>
    </source>
</evidence>
<dbReference type="SFLD" id="SFLDG01383">
    <property type="entry name" value="cyclic_pyranopterin_phosphate"/>
    <property type="match status" value="1"/>
</dbReference>
<dbReference type="SFLD" id="SFLDS00029">
    <property type="entry name" value="Radical_SAM"/>
    <property type="match status" value="1"/>
</dbReference>
<dbReference type="PANTHER" id="PTHR22960:SF0">
    <property type="entry name" value="MOLYBDENUM COFACTOR BIOSYNTHESIS PROTEIN 1"/>
    <property type="match status" value="1"/>
</dbReference>
<feature type="binding site" evidence="12">
    <location>
        <position position="47"/>
    </location>
    <ligand>
        <name>S-adenosyl-L-methionine</name>
        <dbReference type="ChEBI" id="CHEBI:59789"/>
    </ligand>
</feature>
<dbReference type="PROSITE" id="PS01305">
    <property type="entry name" value="MOAA_NIFB_PQQE"/>
    <property type="match status" value="1"/>
</dbReference>
<keyword evidence="4 12" id="KW-0479">Metal-binding</keyword>
<keyword evidence="3 12" id="KW-0949">S-adenosyl-L-methionine</keyword>
<dbReference type="InterPro" id="IPR006638">
    <property type="entry name" value="Elp3/MiaA/NifB-like_rSAM"/>
</dbReference>
<dbReference type="InterPro" id="IPR058240">
    <property type="entry name" value="rSAM_sf"/>
</dbReference>
<dbReference type="PANTHER" id="PTHR22960">
    <property type="entry name" value="MOLYBDOPTERIN COFACTOR SYNTHESIS PROTEIN A"/>
    <property type="match status" value="1"/>
</dbReference>
<accession>A0ABP8UWU9</accession>